<evidence type="ECO:0000256" key="1">
    <source>
        <dbReference type="SAM" id="Phobius"/>
    </source>
</evidence>
<keyword evidence="1" id="KW-0812">Transmembrane</keyword>
<organism evidence="2 3">
    <name type="scientific">Desulfobacula toluolica (strain DSM 7467 / Tol2)</name>
    <dbReference type="NCBI Taxonomy" id="651182"/>
    <lineage>
        <taxon>Bacteria</taxon>
        <taxon>Pseudomonadati</taxon>
        <taxon>Thermodesulfobacteriota</taxon>
        <taxon>Desulfobacteria</taxon>
        <taxon>Desulfobacterales</taxon>
        <taxon>Desulfobacteraceae</taxon>
        <taxon>Desulfobacula</taxon>
    </lineage>
</organism>
<gene>
    <name evidence="2" type="ordered locus">TOL2_C21330</name>
</gene>
<name>K0N8Q3_DESTT</name>
<evidence type="ECO:0000313" key="2">
    <source>
        <dbReference type="EMBL" id="CCK80294.1"/>
    </source>
</evidence>
<dbReference type="HOGENOM" id="CLU_070325_1_0_7"/>
<feature type="transmembrane region" description="Helical" evidence="1">
    <location>
        <begin position="146"/>
        <end position="165"/>
    </location>
</feature>
<dbReference type="Pfam" id="PF12679">
    <property type="entry name" value="ABC2_membrane_2"/>
    <property type="match status" value="1"/>
</dbReference>
<sequence length="271" mass="30850">MQRIKALTILTFKEGMRDRALHGITVMALLMLMTVILLTNLFGHELGKVMVDLCLSTIALAGLLLTFFININLMAKDIDKRTIYSVLSKPISRTEYVIGKYLGLILLVFVALSLLCLFSVAIILMTKNTAPAKYFQDFSWVCYFQAFSYEMMMFFLLNAIVIFFSSITTSSFLTLIFSLCVYIAGQSIEEVVIFFKKEALLYKASSPINEVAIQFIQYIFPNLSAFDIKIFSSHGKLMSLENTLTIFGYSIIYSILLLFFASLIFNRRELK</sequence>
<dbReference type="PATRIC" id="fig|651182.5.peg.2531"/>
<keyword evidence="3" id="KW-1185">Reference proteome</keyword>
<keyword evidence="1" id="KW-0472">Membrane</keyword>
<feature type="transmembrane region" description="Helical" evidence="1">
    <location>
        <begin position="49"/>
        <end position="71"/>
    </location>
</feature>
<accession>K0N8Q3</accession>
<dbReference type="GO" id="GO:0005886">
    <property type="term" value="C:plasma membrane"/>
    <property type="evidence" value="ECO:0007669"/>
    <property type="project" value="UniProtKB-SubCell"/>
</dbReference>
<dbReference type="PANTHER" id="PTHR43471:SF10">
    <property type="entry name" value="SLL1107 PROTEIN"/>
    <property type="match status" value="1"/>
</dbReference>
<dbReference type="GO" id="GO:0140359">
    <property type="term" value="F:ABC-type transporter activity"/>
    <property type="evidence" value="ECO:0007669"/>
    <property type="project" value="InterPro"/>
</dbReference>
<dbReference type="PANTHER" id="PTHR43471">
    <property type="entry name" value="ABC TRANSPORTER PERMEASE"/>
    <property type="match status" value="1"/>
</dbReference>
<dbReference type="Proteomes" id="UP000007347">
    <property type="component" value="Chromosome"/>
</dbReference>
<feature type="transmembrane region" description="Helical" evidence="1">
    <location>
        <begin position="101"/>
        <end position="126"/>
    </location>
</feature>
<protein>
    <submittedName>
        <fullName evidence="2">Putative ABC transporter, permease protein</fullName>
    </submittedName>
</protein>
<reference evidence="2 3" key="1">
    <citation type="journal article" date="2013" name="Environ. Microbiol.">
        <title>Complete genome, catabolic sub-proteomes and key-metabolites of Desulfobacula toluolica Tol2, a marine, aromatic compound-degrading, sulfate-reducing bacterium.</title>
        <authorList>
            <person name="Wohlbrand L."/>
            <person name="Jacob J.H."/>
            <person name="Kube M."/>
            <person name="Mussmann M."/>
            <person name="Jarling R."/>
            <person name="Beck A."/>
            <person name="Amann R."/>
            <person name="Wilkes H."/>
            <person name="Reinhardt R."/>
            <person name="Rabus R."/>
        </authorList>
    </citation>
    <scope>NUCLEOTIDE SEQUENCE [LARGE SCALE GENOMIC DNA]</scope>
    <source>
        <strain evidence="3">DSM 7467 / Tol2</strain>
    </source>
</reference>
<feature type="transmembrane region" description="Helical" evidence="1">
    <location>
        <begin position="246"/>
        <end position="265"/>
    </location>
</feature>
<dbReference type="AlphaFoldDB" id="K0N8Q3"/>
<dbReference type="OrthoDB" id="9810558at2"/>
<dbReference type="RefSeq" id="WP_014957606.1">
    <property type="nucleotide sequence ID" value="NC_018645.1"/>
</dbReference>
<dbReference type="EMBL" id="FO203503">
    <property type="protein sequence ID" value="CCK80294.1"/>
    <property type="molecule type" value="Genomic_DNA"/>
</dbReference>
<dbReference type="KEGG" id="dto:TOL2_C21330"/>
<evidence type="ECO:0000313" key="3">
    <source>
        <dbReference type="Proteomes" id="UP000007347"/>
    </source>
</evidence>
<proteinExistence type="predicted"/>
<feature type="transmembrane region" description="Helical" evidence="1">
    <location>
        <begin position="21"/>
        <end position="43"/>
    </location>
</feature>
<keyword evidence="1" id="KW-1133">Transmembrane helix</keyword>
<feature type="transmembrane region" description="Helical" evidence="1">
    <location>
        <begin position="172"/>
        <end position="195"/>
    </location>
</feature>
<dbReference type="STRING" id="651182.TOL2_C21330"/>